<keyword evidence="3" id="KW-0547">Nucleotide-binding</keyword>
<dbReference type="InterPro" id="IPR035985">
    <property type="entry name" value="Ubiquitin-activating_enz"/>
</dbReference>
<evidence type="ECO:0000256" key="7">
    <source>
        <dbReference type="ARBA" id="ARBA00063809"/>
    </source>
</evidence>
<evidence type="ECO:0000313" key="14">
    <source>
        <dbReference type="EMBL" id="PQO45946.1"/>
    </source>
</evidence>
<dbReference type="InterPro" id="IPR036873">
    <property type="entry name" value="Rhodanese-like_dom_sf"/>
</dbReference>
<dbReference type="GO" id="GO:0061605">
    <property type="term" value="F:molybdopterin-synthase adenylyltransferase activity"/>
    <property type="evidence" value="ECO:0007669"/>
    <property type="project" value="UniProtKB-EC"/>
</dbReference>
<accession>A0A2S8GND0</accession>
<evidence type="ECO:0000313" key="15">
    <source>
        <dbReference type="Proteomes" id="UP000237819"/>
    </source>
</evidence>
<protein>
    <recommendedName>
        <fullName evidence="9">Molybdopterin-synthase adenylyltransferase</fullName>
        <ecNumber evidence="8">2.7.7.80</ecNumber>
    </recommendedName>
    <alternativeName>
        <fullName evidence="12">MoaD protein adenylase</fullName>
    </alternativeName>
    <alternativeName>
        <fullName evidence="10">Molybdopterin-converting factor subunit 1 adenylase</fullName>
    </alternativeName>
    <alternativeName>
        <fullName evidence="11">Sulfur carrier protein MoaD adenylyltransferase</fullName>
    </alternativeName>
</protein>
<evidence type="ECO:0000256" key="9">
    <source>
        <dbReference type="ARBA" id="ARBA00073635"/>
    </source>
</evidence>
<comment type="similarity">
    <text evidence="1">Belongs to the HesA/MoeB/ThiF family.</text>
</comment>
<evidence type="ECO:0000256" key="6">
    <source>
        <dbReference type="ARBA" id="ARBA00055169"/>
    </source>
</evidence>
<dbReference type="InterPro" id="IPR001763">
    <property type="entry name" value="Rhodanese-like_dom"/>
</dbReference>
<comment type="caution">
    <text evidence="14">The sequence shown here is derived from an EMBL/GenBank/DDBJ whole genome shotgun (WGS) entry which is preliminary data.</text>
</comment>
<name>A0A2S8GND0_9BACT</name>
<dbReference type="CDD" id="cd00158">
    <property type="entry name" value="RHOD"/>
    <property type="match status" value="1"/>
</dbReference>
<dbReference type="PANTHER" id="PTHR10953:SF102">
    <property type="entry name" value="ADENYLYLTRANSFERASE AND SULFURTRANSFERASE MOCS3"/>
    <property type="match status" value="1"/>
</dbReference>
<dbReference type="NCBIfam" id="NF004281">
    <property type="entry name" value="PRK05690.1"/>
    <property type="match status" value="1"/>
</dbReference>
<dbReference type="GO" id="GO:0005829">
    <property type="term" value="C:cytosol"/>
    <property type="evidence" value="ECO:0007669"/>
    <property type="project" value="TreeGrafter"/>
</dbReference>
<gene>
    <name evidence="14" type="ORF">C5Y93_11895</name>
</gene>
<dbReference type="AlphaFoldDB" id="A0A2S8GND0"/>
<dbReference type="GO" id="GO:0008641">
    <property type="term" value="F:ubiquitin-like modifier activating enzyme activity"/>
    <property type="evidence" value="ECO:0007669"/>
    <property type="project" value="InterPro"/>
</dbReference>
<dbReference type="EMBL" id="PUHZ01000012">
    <property type="protein sequence ID" value="PQO45946.1"/>
    <property type="molecule type" value="Genomic_DNA"/>
</dbReference>
<evidence type="ECO:0000256" key="10">
    <source>
        <dbReference type="ARBA" id="ARBA00075110"/>
    </source>
</evidence>
<evidence type="ECO:0000256" key="12">
    <source>
        <dbReference type="ARBA" id="ARBA00078531"/>
    </source>
</evidence>
<evidence type="ECO:0000256" key="4">
    <source>
        <dbReference type="ARBA" id="ARBA00022840"/>
    </source>
</evidence>
<evidence type="ECO:0000256" key="5">
    <source>
        <dbReference type="ARBA" id="ARBA00052218"/>
    </source>
</evidence>
<dbReference type="GO" id="GO:0008146">
    <property type="term" value="F:sulfotransferase activity"/>
    <property type="evidence" value="ECO:0007669"/>
    <property type="project" value="TreeGrafter"/>
</dbReference>
<dbReference type="PANTHER" id="PTHR10953">
    <property type="entry name" value="UBIQUITIN-ACTIVATING ENZYME E1"/>
    <property type="match status" value="1"/>
</dbReference>
<keyword evidence="4" id="KW-0067">ATP-binding</keyword>
<dbReference type="InterPro" id="IPR000594">
    <property type="entry name" value="ThiF_NAD_FAD-bd"/>
</dbReference>
<sequence length="387" mass="41237">MTTELSPEELERYDRQILLPQVGVTGQERLKNAAVLLIGTGGLGSPAAMYLAAAGVGRLGLVDGDVVSTSNLHRQIVHSSQRLGESKVESAAATLQSINPHIQIDLYPVRISAKNAAELIEPYDVVLDGTDNFATRYLVNDACVLLGKPNCYGSILKFEGQASVFGLPDGPCYRCLYPQPPQAGFVPSCAEAGVFGVLPGVIGTIQATEAIKLILGIGDSLAGKLLLYDALQMRFRQLQVAKDPDCPVCGTKPAITSLEETPAGCAANILQSAAAMQSPWDVSVDELKRRQEAGEGFTVLDVREPSEFAACNLGGTLIPMSQLSARFRKLNKTATYIIHCKSGGRSSTAVQMLRDFGFESVFNLQGGIDAWLQEFGSVGTSQEGAEK</sequence>
<proteinExistence type="inferred from homology"/>
<dbReference type="GO" id="GO:0004792">
    <property type="term" value="F:thiosulfate-cyanide sulfurtransferase activity"/>
    <property type="evidence" value="ECO:0007669"/>
    <property type="project" value="TreeGrafter"/>
</dbReference>
<evidence type="ECO:0000259" key="13">
    <source>
        <dbReference type="PROSITE" id="PS50206"/>
    </source>
</evidence>
<dbReference type="RefSeq" id="WP_105335646.1">
    <property type="nucleotide sequence ID" value="NZ_PUHZ01000012.1"/>
</dbReference>
<dbReference type="OrthoDB" id="9800872at2"/>
<evidence type="ECO:0000256" key="8">
    <source>
        <dbReference type="ARBA" id="ARBA00066884"/>
    </source>
</evidence>
<comment type="function">
    <text evidence="6">Catalyzes the adenylation by ATP of the carboxyl group of the C-terminal glycine of sulfur carrier protein MoaD.</text>
</comment>
<dbReference type="Proteomes" id="UP000237819">
    <property type="component" value="Unassembled WGS sequence"/>
</dbReference>
<evidence type="ECO:0000256" key="1">
    <source>
        <dbReference type="ARBA" id="ARBA00009919"/>
    </source>
</evidence>
<dbReference type="SUPFAM" id="SSF69572">
    <property type="entry name" value="Activating enzymes of the ubiquitin-like proteins"/>
    <property type="match status" value="1"/>
</dbReference>
<dbReference type="FunFam" id="3.40.50.720:FF:000033">
    <property type="entry name" value="Adenylyltransferase and sulfurtransferase MOCS3"/>
    <property type="match status" value="1"/>
</dbReference>
<comment type="subunit">
    <text evidence="7">Homodimer. Forms a stable heterotetrameric complex of 2 MoeB and 2 MoaD during adenylation of MoaD.</text>
</comment>
<comment type="catalytic activity">
    <reaction evidence="5">
        <text>[molybdopterin-synthase sulfur-carrier protein]-C-terminal Gly-Gly + ATP + H(+) = [molybdopterin-synthase sulfur-carrier protein]-C-terminal Gly-Gly-AMP + diphosphate</text>
        <dbReference type="Rhea" id="RHEA:43616"/>
        <dbReference type="Rhea" id="RHEA-COMP:12159"/>
        <dbReference type="Rhea" id="RHEA-COMP:12202"/>
        <dbReference type="ChEBI" id="CHEBI:15378"/>
        <dbReference type="ChEBI" id="CHEBI:30616"/>
        <dbReference type="ChEBI" id="CHEBI:33019"/>
        <dbReference type="ChEBI" id="CHEBI:90618"/>
        <dbReference type="ChEBI" id="CHEBI:90778"/>
        <dbReference type="EC" id="2.7.7.80"/>
    </reaction>
</comment>
<dbReference type="Pfam" id="PF00899">
    <property type="entry name" value="ThiF"/>
    <property type="match status" value="1"/>
</dbReference>
<organism evidence="14 15">
    <name type="scientific">Blastopirellula marina</name>
    <dbReference type="NCBI Taxonomy" id="124"/>
    <lineage>
        <taxon>Bacteria</taxon>
        <taxon>Pseudomonadati</taxon>
        <taxon>Planctomycetota</taxon>
        <taxon>Planctomycetia</taxon>
        <taxon>Pirellulales</taxon>
        <taxon>Pirellulaceae</taxon>
        <taxon>Blastopirellula</taxon>
    </lineage>
</organism>
<dbReference type="GO" id="GO:0005524">
    <property type="term" value="F:ATP binding"/>
    <property type="evidence" value="ECO:0007669"/>
    <property type="project" value="UniProtKB-KW"/>
</dbReference>
<dbReference type="CDD" id="cd00757">
    <property type="entry name" value="ThiF_MoeB_HesA_family"/>
    <property type="match status" value="1"/>
</dbReference>
<keyword evidence="2" id="KW-0808">Transferase</keyword>
<dbReference type="EC" id="2.7.7.80" evidence="8"/>
<evidence type="ECO:0000256" key="3">
    <source>
        <dbReference type="ARBA" id="ARBA00022741"/>
    </source>
</evidence>
<dbReference type="Gene3D" id="3.40.250.10">
    <property type="entry name" value="Rhodanese-like domain"/>
    <property type="match status" value="1"/>
</dbReference>
<dbReference type="Gene3D" id="3.40.50.720">
    <property type="entry name" value="NAD(P)-binding Rossmann-like Domain"/>
    <property type="match status" value="1"/>
</dbReference>
<dbReference type="SMART" id="SM00450">
    <property type="entry name" value="RHOD"/>
    <property type="match status" value="1"/>
</dbReference>
<dbReference type="Pfam" id="PF00581">
    <property type="entry name" value="Rhodanese"/>
    <property type="match status" value="1"/>
</dbReference>
<evidence type="ECO:0000256" key="11">
    <source>
        <dbReference type="ARBA" id="ARBA00075328"/>
    </source>
</evidence>
<feature type="domain" description="Rhodanese" evidence="13">
    <location>
        <begin position="293"/>
        <end position="380"/>
    </location>
</feature>
<reference evidence="14 15" key="1">
    <citation type="submission" date="2018-02" db="EMBL/GenBank/DDBJ databases">
        <title>Comparative genomes isolates from brazilian mangrove.</title>
        <authorList>
            <person name="Araujo J.E."/>
            <person name="Taketani R.G."/>
            <person name="Silva M.C.P."/>
            <person name="Loureco M.V."/>
            <person name="Andreote F.D."/>
        </authorList>
    </citation>
    <scope>NUCLEOTIDE SEQUENCE [LARGE SCALE GENOMIC DNA]</scope>
    <source>
        <strain evidence="14 15">Nap-Phe MGV</strain>
    </source>
</reference>
<dbReference type="PROSITE" id="PS50206">
    <property type="entry name" value="RHODANESE_3"/>
    <property type="match status" value="1"/>
</dbReference>
<evidence type="ECO:0000256" key="2">
    <source>
        <dbReference type="ARBA" id="ARBA00022679"/>
    </source>
</evidence>
<dbReference type="InterPro" id="IPR045886">
    <property type="entry name" value="ThiF/MoeB/HesA"/>
</dbReference>